<sequence>MDFPDFNPPFAEPVDDNLEDPHDFSPDDPIWDDFYAHPRNCPKTRSRSGTAGSADPPQSPVASR</sequence>
<feature type="compositionally biased region" description="Pro residues" evidence="1">
    <location>
        <begin position="1"/>
        <end position="11"/>
    </location>
</feature>
<evidence type="ECO:0000256" key="1">
    <source>
        <dbReference type="SAM" id="MobiDB-lite"/>
    </source>
</evidence>
<dbReference type="AlphaFoldDB" id="A0A024GWN3"/>
<comment type="caution">
    <text evidence="2">The sequence shown here is derived from an EMBL/GenBank/DDBJ whole genome shotgun (WGS) entry which is preliminary data.</text>
</comment>
<reference evidence="3" key="1">
    <citation type="journal article" date="2014" name="Genome Announc.">
        <title>Genome Sequence of Arthrobacter siccitolerans 4J27, a Xeroprotectant-Producing Desiccation-Tolerant Microorganism.</title>
        <authorList>
            <person name="Manzanera M."/>
            <person name="Santa-Cruz-Calvo L."/>
            <person name="Vilchez J.I."/>
            <person name="Garcia-Fontana C."/>
            <person name="Silva-Castro G.A."/>
            <person name="Calvo C."/>
            <person name="Gonzalez-Lopez J."/>
        </authorList>
    </citation>
    <scope>NUCLEOTIDE SEQUENCE [LARGE SCALE GENOMIC DNA]</scope>
    <source>
        <strain evidence="3">4J27</strain>
    </source>
</reference>
<evidence type="ECO:0000313" key="2">
    <source>
        <dbReference type="EMBL" id="CCQ44158.1"/>
    </source>
</evidence>
<organism evidence="2 3">
    <name type="scientific">Pseudarthrobacter siccitolerans</name>
    <dbReference type="NCBI Taxonomy" id="861266"/>
    <lineage>
        <taxon>Bacteria</taxon>
        <taxon>Bacillati</taxon>
        <taxon>Actinomycetota</taxon>
        <taxon>Actinomycetes</taxon>
        <taxon>Micrococcales</taxon>
        <taxon>Micrococcaceae</taxon>
        <taxon>Pseudarthrobacter</taxon>
    </lineage>
</organism>
<gene>
    <name evidence="2" type="ORF">ARTSIC4J27_81</name>
</gene>
<dbReference type="EMBL" id="CAQI01000024">
    <property type="protein sequence ID" value="CCQ44158.1"/>
    <property type="molecule type" value="Genomic_DNA"/>
</dbReference>
<feature type="region of interest" description="Disordered" evidence="1">
    <location>
        <begin position="1"/>
        <end position="64"/>
    </location>
</feature>
<dbReference type="Proteomes" id="UP000035722">
    <property type="component" value="Unassembled WGS sequence"/>
</dbReference>
<protein>
    <submittedName>
        <fullName evidence="2">Uncharacterized protein</fullName>
    </submittedName>
</protein>
<name>A0A024GWN3_9MICC</name>
<keyword evidence="3" id="KW-1185">Reference proteome</keyword>
<accession>A0A024GWN3</accession>
<evidence type="ECO:0000313" key="3">
    <source>
        <dbReference type="Proteomes" id="UP000035722"/>
    </source>
</evidence>
<proteinExistence type="predicted"/>